<protein>
    <submittedName>
        <fullName evidence="6">DNA-binding transcriptional regulator, ArsR family</fullName>
    </submittedName>
</protein>
<dbReference type="InterPro" id="IPR051011">
    <property type="entry name" value="Metal_resp_trans_reg"/>
</dbReference>
<evidence type="ECO:0000313" key="7">
    <source>
        <dbReference type="Proteomes" id="UP000199800"/>
    </source>
</evidence>
<dbReference type="STRING" id="29364.SAMN04487772_1178"/>
<dbReference type="AlphaFoldDB" id="A0A1I0DW94"/>
<keyword evidence="7" id="KW-1185">Reference proteome</keyword>
<gene>
    <name evidence="6" type="ORF">SAMN04487772_1178</name>
</gene>
<evidence type="ECO:0000256" key="4">
    <source>
        <dbReference type="ARBA" id="ARBA00043263"/>
    </source>
</evidence>
<dbReference type="InterPro" id="IPR011991">
    <property type="entry name" value="ArsR-like_HTH"/>
</dbReference>
<dbReference type="SUPFAM" id="SSF46785">
    <property type="entry name" value="Winged helix' DNA-binding domain"/>
    <property type="match status" value="1"/>
</dbReference>
<evidence type="ECO:0000313" key="6">
    <source>
        <dbReference type="EMBL" id="SET36787.1"/>
    </source>
</evidence>
<dbReference type="PRINTS" id="PR00778">
    <property type="entry name" value="HTHARSR"/>
</dbReference>
<dbReference type="SMART" id="SM00418">
    <property type="entry name" value="HTH_ARSR"/>
    <property type="match status" value="1"/>
</dbReference>
<dbReference type="CDD" id="cd00090">
    <property type="entry name" value="HTH_ARSR"/>
    <property type="match status" value="1"/>
</dbReference>
<dbReference type="PROSITE" id="PS50987">
    <property type="entry name" value="HTH_ARSR_2"/>
    <property type="match status" value="1"/>
</dbReference>
<dbReference type="InterPro" id="IPR036390">
    <property type="entry name" value="WH_DNA-bd_sf"/>
</dbReference>
<dbReference type="InterPro" id="IPR018334">
    <property type="entry name" value="ArsR_HTH"/>
</dbReference>
<organism evidence="6 7">
    <name type="scientific">[Clostridium] polysaccharolyticum</name>
    <dbReference type="NCBI Taxonomy" id="29364"/>
    <lineage>
        <taxon>Bacteria</taxon>
        <taxon>Bacillati</taxon>
        <taxon>Bacillota</taxon>
        <taxon>Clostridia</taxon>
        <taxon>Lachnospirales</taxon>
        <taxon>Lachnospiraceae</taxon>
    </lineage>
</organism>
<sequence length="127" mass="14868">MSKNDTEHAHNFHVETCDIQCVHPEVVQQAFNNMPAEEYLYDLAELFKVFGDTTRIKILYVLFESEMCVCDIAEILNMTQSAISHQLRVLKQNRLVRFRREGKNIIYSLADEHVRSIINQGMEHINE</sequence>
<dbReference type="EMBL" id="FOHN01000017">
    <property type="protein sequence ID" value="SET36787.1"/>
    <property type="molecule type" value="Genomic_DNA"/>
</dbReference>
<keyword evidence="2 6" id="KW-0238">DNA-binding</keyword>
<dbReference type="PANTHER" id="PTHR43132:SF6">
    <property type="entry name" value="HTH-TYPE TRANSCRIPTIONAL REPRESSOR CZRA"/>
    <property type="match status" value="1"/>
</dbReference>
<dbReference type="Gene3D" id="1.10.10.10">
    <property type="entry name" value="Winged helix-like DNA-binding domain superfamily/Winged helix DNA-binding domain"/>
    <property type="match status" value="1"/>
</dbReference>
<dbReference type="Proteomes" id="UP000199800">
    <property type="component" value="Unassembled WGS sequence"/>
</dbReference>
<evidence type="ECO:0000256" key="3">
    <source>
        <dbReference type="ARBA" id="ARBA00023163"/>
    </source>
</evidence>
<dbReference type="PROSITE" id="PS00846">
    <property type="entry name" value="HTH_ARSR_1"/>
    <property type="match status" value="1"/>
</dbReference>
<dbReference type="Pfam" id="PF01022">
    <property type="entry name" value="HTH_5"/>
    <property type="match status" value="1"/>
</dbReference>
<evidence type="ECO:0000256" key="1">
    <source>
        <dbReference type="ARBA" id="ARBA00023015"/>
    </source>
</evidence>
<feature type="domain" description="HTH arsR-type" evidence="5">
    <location>
        <begin position="35"/>
        <end position="127"/>
    </location>
</feature>
<dbReference type="GO" id="GO:0046686">
    <property type="term" value="P:response to cadmium ion"/>
    <property type="evidence" value="ECO:0007669"/>
    <property type="project" value="UniProtKB-KW"/>
</dbReference>
<keyword evidence="1" id="KW-0805">Transcription regulation</keyword>
<evidence type="ECO:0000259" key="5">
    <source>
        <dbReference type="PROSITE" id="PS50987"/>
    </source>
</evidence>
<dbReference type="OrthoDB" id="9794330at2"/>
<dbReference type="PANTHER" id="PTHR43132">
    <property type="entry name" value="ARSENICAL RESISTANCE OPERON REPRESSOR ARSR-RELATED"/>
    <property type="match status" value="1"/>
</dbReference>
<dbReference type="RefSeq" id="WP_092478284.1">
    <property type="nucleotide sequence ID" value="NZ_FOHN01000017.1"/>
</dbReference>
<keyword evidence="4" id="KW-0105">Cadmium resistance</keyword>
<evidence type="ECO:0000256" key="2">
    <source>
        <dbReference type="ARBA" id="ARBA00023125"/>
    </source>
</evidence>
<proteinExistence type="predicted"/>
<name>A0A1I0DW94_9FIRM</name>
<keyword evidence="3" id="KW-0804">Transcription</keyword>
<reference evidence="6 7" key="1">
    <citation type="submission" date="2016-10" db="EMBL/GenBank/DDBJ databases">
        <authorList>
            <person name="de Groot N.N."/>
        </authorList>
    </citation>
    <scope>NUCLEOTIDE SEQUENCE [LARGE SCALE GENOMIC DNA]</scope>
    <source>
        <strain evidence="6 7">DSM 1801</strain>
    </source>
</reference>
<dbReference type="InterPro" id="IPR036388">
    <property type="entry name" value="WH-like_DNA-bd_sf"/>
</dbReference>
<dbReference type="InterPro" id="IPR001845">
    <property type="entry name" value="HTH_ArsR_DNA-bd_dom"/>
</dbReference>
<dbReference type="GO" id="GO:0003677">
    <property type="term" value="F:DNA binding"/>
    <property type="evidence" value="ECO:0007669"/>
    <property type="project" value="UniProtKB-KW"/>
</dbReference>
<dbReference type="NCBIfam" id="NF033788">
    <property type="entry name" value="HTH_metalloreg"/>
    <property type="match status" value="1"/>
</dbReference>
<accession>A0A1I0DW94</accession>
<dbReference type="GO" id="GO:0003700">
    <property type="term" value="F:DNA-binding transcription factor activity"/>
    <property type="evidence" value="ECO:0007669"/>
    <property type="project" value="InterPro"/>
</dbReference>